<dbReference type="Proteomes" id="UP000251800">
    <property type="component" value="Unassembled WGS sequence"/>
</dbReference>
<dbReference type="GO" id="GO:0003924">
    <property type="term" value="F:GTPase activity"/>
    <property type="evidence" value="ECO:0007669"/>
    <property type="project" value="UniProtKB-UniRule"/>
</dbReference>
<evidence type="ECO:0000256" key="6">
    <source>
        <dbReference type="HAMAP-Rule" id="MF_00367"/>
    </source>
</evidence>
<dbReference type="PRINTS" id="PR00326">
    <property type="entry name" value="GTP1OBG"/>
</dbReference>
<evidence type="ECO:0000259" key="9">
    <source>
        <dbReference type="PROSITE" id="PS50823"/>
    </source>
</evidence>
<dbReference type="InterPro" id="IPR004044">
    <property type="entry name" value="KH_dom_type_2"/>
</dbReference>
<feature type="binding site" evidence="6">
    <location>
        <begin position="122"/>
        <end position="125"/>
    </location>
    <ligand>
        <name>GTP</name>
        <dbReference type="ChEBI" id="CHEBI:37565"/>
    </ligand>
</feature>
<dbReference type="Pfam" id="PF07650">
    <property type="entry name" value="KH_2"/>
    <property type="match status" value="1"/>
</dbReference>
<dbReference type="CDD" id="cd22534">
    <property type="entry name" value="KH-II_Era"/>
    <property type="match status" value="1"/>
</dbReference>
<keyword evidence="5 6" id="KW-0342">GTP-binding</keyword>
<comment type="subunit">
    <text evidence="6">Monomer.</text>
</comment>
<reference evidence="11 12" key="1">
    <citation type="submission" date="2018-05" db="EMBL/GenBank/DDBJ databases">
        <title>Abyssibacter profundi OUC007T gen. nov., sp. nov, a marine bacterium isolated from seawater of the Mariana Trench.</title>
        <authorList>
            <person name="Zhou S."/>
        </authorList>
    </citation>
    <scope>NUCLEOTIDE SEQUENCE [LARGE SCALE GENOMIC DNA]</scope>
    <source>
        <strain evidence="11 12">OUC007</strain>
    </source>
</reference>
<dbReference type="Gene3D" id="3.40.50.300">
    <property type="entry name" value="P-loop containing nucleotide triphosphate hydrolases"/>
    <property type="match status" value="1"/>
</dbReference>
<evidence type="ECO:0000256" key="7">
    <source>
        <dbReference type="PROSITE-ProRule" id="PRU01050"/>
    </source>
</evidence>
<protein>
    <recommendedName>
        <fullName evidence="2 6">GTPase Era</fullName>
    </recommendedName>
</protein>
<dbReference type="Pfam" id="PF01926">
    <property type="entry name" value="MMR_HSR1"/>
    <property type="match status" value="1"/>
</dbReference>
<dbReference type="PROSITE" id="PS51713">
    <property type="entry name" value="G_ERA"/>
    <property type="match status" value="1"/>
</dbReference>
<feature type="region of interest" description="G2" evidence="7">
    <location>
        <begin position="39"/>
        <end position="43"/>
    </location>
</feature>
<dbReference type="GO" id="GO:0070181">
    <property type="term" value="F:small ribosomal subunit rRNA binding"/>
    <property type="evidence" value="ECO:0007669"/>
    <property type="project" value="UniProtKB-UniRule"/>
</dbReference>
<comment type="function">
    <text evidence="6">An essential GTPase that binds both GDP and GTP, with rapid nucleotide exchange. Plays a role in 16S rRNA processing and 30S ribosomal subunit biogenesis and possibly also in cell cycle regulation and energy metabolism.</text>
</comment>
<evidence type="ECO:0000256" key="8">
    <source>
        <dbReference type="RuleBase" id="RU003761"/>
    </source>
</evidence>
<dbReference type="GO" id="GO:0000028">
    <property type="term" value="P:ribosomal small subunit assembly"/>
    <property type="evidence" value="ECO:0007669"/>
    <property type="project" value="TreeGrafter"/>
</dbReference>
<proteinExistence type="inferred from homology"/>
<evidence type="ECO:0000313" key="12">
    <source>
        <dbReference type="Proteomes" id="UP000251800"/>
    </source>
</evidence>
<dbReference type="InterPro" id="IPR005662">
    <property type="entry name" value="GTPase_Era-like"/>
</dbReference>
<keyword evidence="12" id="KW-1185">Reference proteome</keyword>
<comment type="caution">
    <text evidence="11">The sequence shown here is derived from an EMBL/GenBank/DDBJ whole genome shotgun (WGS) entry which is preliminary data.</text>
</comment>
<evidence type="ECO:0000256" key="5">
    <source>
        <dbReference type="ARBA" id="ARBA00023134"/>
    </source>
</evidence>
<dbReference type="GO" id="GO:0005886">
    <property type="term" value="C:plasma membrane"/>
    <property type="evidence" value="ECO:0007669"/>
    <property type="project" value="UniProtKB-SubCell"/>
</dbReference>
<organism evidence="11 12">
    <name type="scientific">Abyssibacter profundi</name>
    <dbReference type="NCBI Taxonomy" id="2182787"/>
    <lineage>
        <taxon>Bacteria</taxon>
        <taxon>Pseudomonadati</taxon>
        <taxon>Pseudomonadota</taxon>
        <taxon>Gammaproteobacteria</taxon>
        <taxon>Chromatiales</taxon>
        <taxon>Oceanococcaceae</taxon>
        <taxon>Abyssibacter</taxon>
    </lineage>
</organism>
<feature type="domain" description="KH type-2" evidence="9">
    <location>
        <begin position="204"/>
        <end position="281"/>
    </location>
</feature>
<keyword evidence="6" id="KW-1003">Cell membrane</keyword>
<sequence>MSQTRAGFIAVVGRPNVGKSTLINALVGARVSITTPKPQTTRHRILGIRTEEAVQMIFVDTPGIHVGGKSAMNRMLNQTATDSVRDADCVLWLVQSGRWTDEDAEVLERLRGLRTPVGLIVTKVDLVKAKTELMPFIAELSQRRPVEFVVPISATRGSNLESLLEELRRTLPESPFLYETDRVTDRGEHFRMAEIIREKLFMSLEQELPYAITVEIEADEPMDDGRRHVSAVIWVARDSHKGIVIGKKGARLKQVGSEARRALQAELGQGLHLQLWCRVKRGWADDERALASLGYDLPDAQ</sequence>
<dbReference type="EMBL" id="QEQK01000008">
    <property type="protein sequence ID" value="PWN55856.1"/>
    <property type="molecule type" value="Genomic_DNA"/>
</dbReference>
<evidence type="ECO:0000256" key="1">
    <source>
        <dbReference type="ARBA" id="ARBA00007921"/>
    </source>
</evidence>
<feature type="binding site" evidence="6">
    <location>
        <begin position="60"/>
        <end position="64"/>
    </location>
    <ligand>
        <name>GTP</name>
        <dbReference type="ChEBI" id="CHEBI:37565"/>
    </ligand>
</feature>
<evidence type="ECO:0000259" key="10">
    <source>
        <dbReference type="PROSITE" id="PS51713"/>
    </source>
</evidence>
<dbReference type="InterPro" id="IPR006073">
    <property type="entry name" value="GTP-bd"/>
</dbReference>
<dbReference type="Gene3D" id="3.30.300.20">
    <property type="match status" value="1"/>
</dbReference>
<keyword evidence="6" id="KW-0472">Membrane</keyword>
<feature type="region of interest" description="G1" evidence="7">
    <location>
        <begin position="13"/>
        <end position="20"/>
    </location>
</feature>
<feature type="binding site" evidence="6">
    <location>
        <begin position="13"/>
        <end position="20"/>
    </location>
    <ligand>
        <name>GTP</name>
        <dbReference type="ChEBI" id="CHEBI:37565"/>
    </ligand>
</feature>
<keyword evidence="4 6" id="KW-0694">RNA-binding</keyword>
<gene>
    <name evidence="6" type="primary">era</name>
    <name evidence="11" type="ORF">DEH80_10595</name>
</gene>
<evidence type="ECO:0000256" key="4">
    <source>
        <dbReference type="ARBA" id="ARBA00022884"/>
    </source>
</evidence>
<dbReference type="PANTHER" id="PTHR42698">
    <property type="entry name" value="GTPASE ERA"/>
    <property type="match status" value="1"/>
</dbReference>
<dbReference type="PANTHER" id="PTHR42698:SF1">
    <property type="entry name" value="GTPASE ERA, MITOCHONDRIAL"/>
    <property type="match status" value="1"/>
</dbReference>
<accession>A0A363UKA5</accession>
<dbReference type="NCBIfam" id="NF000908">
    <property type="entry name" value="PRK00089.1"/>
    <property type="match status" value="1"/>
</dbReference>
<dbReference type="PROSITE" id="PS50823">
    <property type="entry name" value="KH_TYPE_2"/>
    <property type="match status" value="1"/>
</dbReference>
<dbReference type="OrthoDB" id="9805918at2"/>
<evidence type="ECO:0000256" key="3">
    <source>
        <dbReference type="ARBA" id="ARBA00022741"/>
    </source>
</evidence>
<dbReference type="CDD" id="cd04163">
    <property type="entry name" value="Era"/>
    <property type="match status" value="1"/>
</dbReference>
<dbReference type="NCBIfam" id="TIGR00231">
    <property type="entry name" value="small_GTP"/>
    <property type="match status" value="1"/>
</dbReference>
<dbReference type="SUPFAM" id="SSF54814">
    <property type="entry name" value="Prokaryotic type KH domain (KH-domain type II)"/>
    <property type="match status" value="1"/>
</dbReference>
<dbReference type="InterPro" id="IPR030388">
    <property type="entry name" value="G_ERA_dom"/>
</dbReference>
<dbReference type="GO" id="GO:0005525">
    <property type="term" value="F:GTP binding"/>
    <property type="evidence" value="ECO:0007669"/>
    <property type="project" value="UniProtKB-UniRule"/>
</dbReference>
<dbReference type="InterPro" id="IPR027417">
    <property type="entry name" value="P-loop_NTPase"/>
</dbReference>
<keyword evidence="3 6" id="KW-0547">Nucleotide-binding</keyword>
<dbReference type="InterPro" id="IPR015946">
    <property type="entry name" value="KH_dom-like_a/b"/>
</dbReference>
<dbReference type="InterPro" id="IPR009019">
    <property type="entry name" value="KH_sf_prok-type"/>
</dbReference>
<dbReference type="HAMAP" id="MF_00367">
    <property type="entry name" value="GTPase_Era"/>
    <property type="match status" value="1"/>
</dbReference>
<keyword evidence="6" id="KW-0963">Cytoplasm</keyword>
<evidence type="ECO:0000313" key="11">
    <source>
        <dbReference type="EMBL" id="PWN55856.1"/>
    </source>
</evidence>
<dbReference type="AlphaFoldDB" id="A0A363UKA5"/>
<comment type="similarity">
    <text evidence="1 6 7 8">Belongs to the TRAFAC class TrmE-Era-EngA-EngB-Septin-like GTPase superfamily. Era GTPase family.</text>
</comment>
<dbReference type="GO" id="GO:0005829">
    <property type="term" value="C:cytosol"/>
    <property type="evidence" value="ECO:0007669"/>
    <property type="project" value="TreeGrafter"/>
</dbReference>
<feature type="domain" description="Era-type G" evidence="10">
    <location>
        <begin position="5"/>
        <end position="173"/>
    </location>
</feature>
<dbReference type="NCBIfam" id="TIGR00436">
    <property type="entry name" value="era"/>
    <property type="match status" value="1"/>
</dbReference>
<feature type="region of interest" description="G4" evidence="7">
    <location>
        <begin position="122"/>
        <end position="125"/>
    </location>
</feature>
<comment type="subcellular location">
    <subcellularLocation>
        <location evidence="6">Cytoplasm</location>
    </subcellularLocation>
    <subcellularLocation>
        <location evidence="6">Cell membrane</location>
        <topology evidence="6">Peripheral membrane protein</topology>
    </subcellularLocation>
</comment>
<feature type="region of interest" description="G3" evidence="7">
    <location>
        <begin position="60"/>
        <end position="63"/>
    </location>
</feature>
<keyword evidence="6" id="KW-0699">rRNA-binding</keyword>
<evidence type="ECO:0000256" key="2">
    <source>
        <dbReference type="ARBA" id="ARBA00020484"/>
    </source>
</evidence>
<name>A0A363UKA5_9GAMM</name>
<feature type="region of interest" description="G5" evidence="7">
    <location>
        <begin position="152"/>
        <end position="154"/>
    </location>
</feature>
<dbReference type="InterPro" id="IPR005225">
    <property type="entry name" value="Small_GTP-bd"/>
</dbReference>
<dbReference type="SUPFAM" id="SSF52540">
    <property type="entry name" value="P-loop containing nucleoside triphosphate hydrolases"/>
    <property type="match status" value="1"/>
</dbReference>
<keyword evidence="6" id="KW-0690">Ribosome biogenesis</keyword>
<dbReference type="RefSeq" id="WP_109720466.1">
    <property type="nucleotide sequence ID" value="NZ_QEQK01000008.1"/>
</dbReference>
<dbReference type="GO" id="GO:0043024">
    <property type="term" value="F:ribosomal small subunit binding"/>
    <property type="evidence" value="ECO:0007669"/>
    <property type="project" value="TreeGrafter"/>
</dbReference>